<dbReference type="Proteomes" id="UP001242903">
    <property type="component" value="Unassembled WGS sequence"/>
</dbReference>
<sequence>MKFKQNHFRKTPEKLLFELSQIKSNTVIVSTKISVSTEDLTDGKYKKWNINSIKDLDDKSVIDFIPSKKEGPTSKINLVGKTVILRDLPKEDKSWNITGPNFGDYSKGTHTATITKPVFQKEYELPRDIHLSIKQIDREQSKDEIQLQIWIQEPLHRDEKNFHDDLLFSLNLLQESTGNCGIISTSQAENDKLIEEKQKDWEFLPVGTGNIRSKILQKLGNKKEIPESSQERIDYFTNPPFEIVGHINGINSFERYIGLELPNGIIILENFNYGNAIFVFKKDFDSFSKMTRGELIKRKSSDTERIPHKKNWKINLETVLGFNRK</sequence>
<organism evidence="1 2">
    <name type="scientific">Leuconostoc falkenbergense</name>
    <dbReference type="NCBI Taxonomy" id="2766470"/>
    <lineage>
        <taxon>Bacteria</taxon>
        <taxon>Bacillati</taxon>
        <taxon>Bacillota</taxon>
        <taxon>Bacilli</taxon>
        <taxon>Lactobacillales</taxon>
        <taxon>Lactobacillaceae</taxon>
        <taxon>Leuconostoc</taxon>
    </lineage>
</organism>
<keyword evidence="2" id="KW-1185">Reference proteome</keyword>
<proteinExistence type="predicted"/>
<evidence type="ECO:0000313" key="1">
    <source>
        <dbReference type="EMBL" id="MDM7646631.1"/>
    </source>
</evidence>
<dbReference type="RefSeq" id="WP_289456418.1">
    <property type="nucleotide sequence ID" value="NZ_JAUCAQ010000012.1"/>
</dbReference>
<gene>
    <name evidence="1" type="ORF">QUE93_06335</name>
</gene>
<protein>
    <submittedName>
        <fullName evidence="1">Uncharacterized protein</fullName>
    </submittedName>
</protein>
<dbReference type="EMBL" id="JAUCAQ010000012">
    <property type="protein sequence ID" value="MDM7646631.1"/>
    <property type="molecule type" value="Genomic_DNA"/>
</dbReference>
<name>A0ABT7RZA0_9LACO</name>
<evidence type="ECO:0000313" key="2">
    <source>
        <dbReference type="Proteomes" id="UP001242903"/>
    </source>
</evidence>
<reference evidence="1 2" key="1">
    <citation type="submission" date="2023-06" db="EMBL/GenBank/DDBJ databases">
        <title>Draft Genome Sequences of lactic acid bacteria strains isolated from fermented milk products.</title>
        <authorList>
            <person name="Elcheninov A.G."/>
            <person name="Klyukina A."/>
            <person name="Zayulina K.S."/>
            <person name="Gavirova L.A."/>
            <person name="Shcherbakova P.A."/>
            <person name="Shestakov A.I."/>
            <person name="Kublanov I.V."/>
            <person name="Kochetkova T.V."/>
        </authorList>
    </citation>
    <scope>NUCLEOTIDE SEQUENCE [LARGE SCALE GENOMIC DNA]</scope>
    <source>
        <strain evidence="1 2">TOM.81</strain>
    </source>
</reference>
<accession>A0ABT7RZA0</accession>
<comment type="caution">
    <text evidence="1">The sequence shown here is derived from an EMBL/GenBank/DDBJ whole genome shotgun (WGS) entry which is preliminary data.</text>
</comment>